<organism evidence="2 3">
    <name type="scientific">Methylobacterium oryzae CBMB20</name>
    <dbReference type="NCBI Taxonomy" id="693986"/>
    <lineage>
        <taxon>Bacteria</taxon>
        <taxon>Pseudomonadati</taxon>
        <taxon>Pseudomonadota</taxon>
        <taxon>Alphaproteobacteria</taxon>
        <taxon>Hyphomicrobiales</taxon>
        <taxon>Methylobacteriaceae</taxon>
        <taxon>Methylobacterium</taxon>
    </lineage>
</organism>
<feature type="transmembrane region" description="Helical" evidence="1">
    <location>
        <begin position="15"/>
        <end position="36"/>
    </location>
</feature>
<evidence type="ECO:0000313" key="3">
    <source>
        <dbReference type="Proteomes" id="UP000029492"/>
    </source>
</evidence>
<keyword evidence="3" id="KW-1185">Reference proteome</keyword>
<sequence length="37" mass="4044">MAEPAARRYAALMDIVPFALMASALTFSGFVVLLGWR</sequence>
<dbReference type="AlphaFoldDB" id="A0A089P3H1"/>
<dbReference type="EMBL" id="CP003811">
    <property type="protein sequence ID" value="AIQ92588.1"/>
    <property type="molecule type" value="Genomic_DNA"/>
</dbReference>
<evidence type="ECO:0000313" key="2">
    <source>
        <dbReference type="EMBL" id="AIQ92588.1"/>
    </source>
</evidence>
<keyword evidence="1" id="KW-0812">Transmembrane</keyword>
<name>A0A089P3H1_9HYPH</name>
<gene>
    <name evidence="2" type="ORF">MOC_4833</name>
</gene>
<keyword evidence="1" id="KW-0472">Membrane</keyword>
<reference evidence="2 3" key="1">
    <citation type="journal article" date="2014" name="PLoS ONE">
        <title>Genome Information of Methylobacterium oryzae, a Plant-Probiotic Methylotroph in the Phyllosphere.</title>
        <authorList>
            <person name="Kwak M.J."/>
            <person name="Jeong H."/>
            <person name="Madhaiyan M."/>
            <person name="Lee Y."/>
            <person name="Sa T.M."/>
            <person name="Oh T.K."/>
            <person name="Kim J.F."/>
        </authorList>
    </citation>
    <scope>NUCLEOTIDE SEQUENCE [LARGE SCALE GENOMIC DNA]</scope>
    <source>
        <strain evidence="2 3">CBMB20</strain>
    </source>
</reference>
<protein>
    <submittedName>
        <fullName evidence="2">Protein of unassigned function</fullName>
    </submittedName>
</protein>
<evidence type="ECO:0000256" key="1">
    <source>
        <dbReference type="SAM" id="Phobius"/>
    </source>
</evidence>
<proteinExistence type="predicted"/>
<dbReference type="HOGENOM" id="CLU_3345858_0_0_5"/>
<accession>A0A089P3H1</accession>
<dbReference type="KEGG" id="mor:MOC_4833"/>
<keyword evidence="1" id="KW-1133">Transmembrane helix</keyword>
<dbReference type="Proteomes" id="UP000029492">
    <property type="component" value="Chromosome"/>
</dbReference>